<keyword evidence="5" id="KW-1185">Reference proteome</keyword>
<name>A0AAD7X7W1_9APHY</name>
<dbReference type="PANTHER" id="PTHR32268">
    <property type="entry name" value="HOMOSERINE O-ACETYLTRANSFERASE"/>
    <property type="match status" value="1"/>
</dbReference>
<sequence>MSQADATLFYRHGRFRVAGGVLPDALTAYRTYGDPSNPCIVFPTCYGAKLDNVGLLGQDYMIGADKALDPTKYYIVTFALFSNGESSSPSNTAAPYNGPYFPAVTYEDNIRAQYAVLTQGLNVKKIHCVIGFSMGAQQAYYWAVMYPDFVERYVAICGSARTSPHNKCFLEGPKAALVNSRDFENGHYTQEPQFGIRAFGRVYSAWAYGQAWFREHGYLMNGRYSSLDDFIRASWEGGFLGTWDANDLLTLLHTWQTGDVALIGKAGLVAEGDEASFVSALSGIKARGLIMPCKTDLYFPPEDSKNEVALMKGTAELVVIDSLWGHMAGGGSNSHDDEFIKGEVRRFLARELPVLNLLAGADKAAS</sequence>
<protein>
    <recommendedName>
        <fullName evidence="3">AB hydrolase-1 domain-containing protein</fullName>
    </recommendedName>
</protein>
<evidence type="ECO:0000259" key="3">
    <source>
        <dbReference type="Pfam" id="PF00561"/>
    </source>
</evidence>
<proteinExistence type="inferred from homology"/>
<accession>A0AAD7X7W1</accession>
<dbReference type="Proteomes" id="UP001215151">
    <property type="component" value="Unassembled WGS sequence"/>
</dbReference>
<dbReference type="PIRSF" id="PIRSF000443">
    <property type="entry name" value="Homoser_Ac_trans"/>
    <property type="match status" value="1"/>
</dbReference>
<dbReference type="Pfam" id="PF00561">
    <property type="entry name" value="Abhydrolase_1"/>
    <property type="match status" value="1"/>
</dbReference>
<dbReference type="SUPFAM" id="SSF53474">
    <property type="entry name" value="alpha/beta-Hydrolases"/>
    <property type="match status" value="1"/>
</dbReference>
<dbReference type="EMBL" id="JAPEVG010000277">
    <property type="protein sequence ID" value="KAJ8469726.1"/>
    <property type="molecule type" value="Genomic_DNA"/>
</dbReference>
<comment type="caution">
    <text evidence="4">The sequence shown here is derived from an EMBL/GenBank/DDBJ whole genome shotgun (WGS) entry which is preliminary data.</text>
</comment>
<dbReference type="InterPro" id="IPR008220">
    <property type="entry name" value="HAT_MetX-like"/>
</dbReference>
<feature type="active site" evidence="2">
    <location>
        <position position="296"/>
    </location>
</feature>
<dbReference type="GO" id="GO:0016747">
    <property type="term" value="F:acyltransferase activity, transferring groups other than amino-acyl groups"/>
    <property type="evidence" value="ECO:0007669"/>
    <property type="project" value="InterPro"/>
</dbReference>
<evidence type="ECO:0000313" key="5">
    <source>
        <dbReference type="Proteomes" id="UP001215151"/>
    </source>
</evidence>
<feature type="domain" description="AB hydrolase-1" evidence="3">
    <location>
        <begin position="61"/>
        <end position="165"/>
    </location>
</feature>
<dbReference type="Gene3D" id="3.40.50.1820">
    <property type="entry name" value="alpha/beta hydrolase"/>
    <property type="match status" value="1"/>
</dbReference>
<evidence type="ECO:0000256" key="2">
    <source>
        <dbReference type="PIRSR" id="PIRSR000443-1"/>
    </source>
</evidence>
<dbReference type="InterPro" id="IPR000073">
    <property type="entry name" value="AB_hydrolase_1"/>
</dbReference>
<dbReference type="AlphaFoldDB" id="A0AAD7X7W1"/>
<evidence type="ECO:0000256" key="1">
    <source>
        <dbReference type="ARBA" id="ARBA00006886"/>
    </source>
</evidence>
<reference evidence="4" key="1">
    <citation type="submission" date="2022-11" db="EMBL/GenBank/DDBJ databases">
        <title>Genome Sequence of Cubamyces cubensis.</title>
        <authorList>
            <person name="Buettner E."/>
        </authorList>
    </citation>
    <scope>NUCLEOTIDE SEQUENCE</scope>
    <source>
        <strain evidence="4">MPL-01</strain>
    </source>
</reference>
<comment type="similarity">
    <text evidence="1">Belongs to the AB hydrolase superfamily. MetX family.</text>
</comment>
<evidence type="ECO:0000313" key="4">
    <source>
        <dbReference type="EMBL" id="KAJ8469726.1"/>
    </source>
</evidence>
<dbReference type="PANTHER" id="PTHR32268:SF15">
    <property type="entry name" value="HOMOSERINE ACETYLTRANSFERASE FAMILY PROTEIN (AFU_ORTHOLOGUE AFUA_1G15350)"/>
    <property type="match status" value="1"/>
</dbReference>
<gene>
    <name evidence="4" type="ORF">ONZ51_g8803</name>
</gene>
<dbReference type="InterPro" id="IPR029058">
    <property type="entry name" value="AB_hydrolase_fold"/>
</dbReference>
<feature type="active site" description="Nucleophile" evidence="2">
    <location>
        <position position="133"/>
    </location>
</feature>
<organism evidence="4 5">
    <name type="scientific">Trametes cubensis</name>
    <dbReference type="NCBI Taxonomy" id="1111947"/>
    <lineage>
        <taxon>Eukaryota</taxon>
        <taxon>Fungi</taxon>
        <taxon>Dikarya</taxon>
        <taxon>Basidiomycota</taxon>
        <taxon>Agaricomycotina</taxon>
        <taxon>Agaricomycetes</taxon>
        <taxon>Polyporales</taxon>
        <taxon>Polyporaceae</taxon>
        <taxon>Trametes</taxon>
    </lineage>
</organism>
<feature type="active site" evidence="2">
    <location>
        <position position="326"/>
    </location>
</feature>